<keyword evidence="9" id="KW-0808">Transferase</keyword>
<evidence type="ECO:0000256" key="11">
    <source>
        <dbReference type="ARBA" id="ARBA00022723"/>
    </source>
</evidence>
<feature type="compositionally biased region" description="Polar residues" evidence="24">
    <location>
        <begin position="52"/>
        <end position="71"/>
    </location>
</feature>
<dbReference type="AlphaFoldDB" id="A0A9D3NNZ9"/>
<keyword evidence="15" id="KW-0560">Oxidoreductase</keyword>
<dbReference type="EMBL" id="JAHKSW010000013">
    <property type="protein sequence ID" value="KAG7325484.1"/>
    <property type="molecule type" value="Genomic_DNA"/>
</dbReference>
<dbReference type="PRINTS" id="PR00080">
    <property type="entry name" value="SDRFAMILY"/>
</dbReference>
<comment type="subunit">
    <text evidence="5">Homotetramer.</text>
</comment>
<evidence type="ECO:0000256" key="3">
    <source>
        <dbReference type="ARBA" id="ARBA00006484"/>
    </source>
</evidence>
<evidence type="ECO:0000256" key="17">
    <source>
        <dbReference type="ARBA" id="ARBA00023136"/>
    </source>
</evidence>
<keyword evidence="16" id="KW-0333">Golgi apparatus</keyword>
<dbReference type="PANTHER" id="PTHR44252:SF3">
    <property type="entry name" value="D-ERYTHRULOSE REDUCTASE-RELATED"/>
    <property type="match status" value="1"/>
</dbReference>
<keyword evidence="10" id="KW-0812">Transmembrane</keyword>
<evidence type="ECO:0000256" key="9">
    <source>
        <dbReference type="ARBA" id="ARBA00022679"/>
    </source>
</evidence>
<evidence type="ECO:0000256" key="24">
    <source>
        <dbReference type="SAM" id="MobiDB-lite"/>
    </source>
</evidence>
<dbReference type="FunFam" id="3.90.550.50:FF:000003">
    <property type="entry name" value="Beta-1,3-N-acetylglucosaminyltransferase"/>
    <property type="match status" value="1"/>
</dbReference>
<comment type="catalytic activity">
    <reaction evidence="22">
        <text>3-O-(alpha-L-fucosyl)-L-seryl-[EGF-like domain protein] + UDP-N-acetyl-alpha-D-glucosamine = 3-O-(N-acetyl-beta-D-glucosaminyl-(1-&gt;3)-alpha-L-fucosyl)-L-seryl-[EGF-like domain protein] + UDP + H(+)</text>
        <dbReference type="Rhea" id="RHEA:70511"/>
        <dbReference type="Rhea" id="RHEA-COMP:17919"/>
        <dbReference type="Rhea" id="RHEA-COMP:17920"/>
        <dbReference type="ChEBI" id="CHEBI:15378"/>
        <dbReference type="ChEBI" id="CHEBI:57705"/>
        <dbReference type="ChEBI" id="CHEBI:58223"/>
        <dbReference type="ChEBI" id="CHEBI:189632"/>
        <dbReference type="ChEBI" id="CHEBI:189633"/>
        <dbReference type="EC" id="2.4.1.222"/>
    </reaction>
</comment>
<evidence type="ECO:0000313" key="26">
    <source>
        <dbReference type="EMBL" id="KAG7325484.1"/>
    </source>
</evidence>
<dbReference type="GO" id="GO:0050038">
    <property type="term" value="F:L-xylulose reductase (NADPH) activity"/>
    <property type="evidence" value="ECO:0007669"/>
    <property type="project" value="TreeGrafter"/>
</dbReference>
<dbReference type="GO" id="GO:0033829">
    <property type="term" value="F:O-fucosylpeptide 3-beta-N-acetylglucosaminyltransferase activity"/>
    <property type="evidence" value="ECO:0007669"/>
    <property type="project" value="UniProtKB-EC"/>
</dbReference>
<feature type="region of interest" description="Disordered" evidence="24">
    <location>
        <begin position="34"/>
        <end position="82"/>
    </location>
</feature>
<keyword evidence="13" id="KW-0735">Signal-anchor</keyword>
<evidence type="ECO:0000256" key="19">
    <source>
        <dbReference type="ARBA" id="ARBA00023180"/>
    </source>
</evidence>
<evidence type="ECO:0000256" key="15">
    <source>
        <dbReference type="ARBA" id="ARBA00023002"/>
    </source>
</evidence>
<accession>A0A9D3NNZ9</accession>
<protein>
    <recommendedName>
        <fullName evidence="21">O-fucosylpeptide 3-beta-N-acetylglucosaminyltransferase</fullName>
        <ecNumber evidence="6">2.4.1.222</ecNumber>
    </recommendedName>
    <alternativeName>
        <fullName evidence="21">O-fucosylpeptide 3-beta-N-acetylglucosaminyltransferase</fullName>
    </alternativeName>
</protein>
<dbReference type="EC" id="2.4.1.222" evidence="6"/>
<evidence type="ECO:0000256" key="8">
    <source>
        <dbReference type="ARBA" id="ARBA00022676"/>
    </source>
</evidence>
<dbReference type="PANTHER" id="PTHR44252">
    <property type="entry name" value="D-ERYTHRULOSE REDUCTASE"/>
    <property type="match status" value="1"/>
</dbReference>
<keyword evidence="17" id="KW-0472">Membrane</keyword>
<dbReference type="CDD" id="cd05351">
    <property type="entry name" value="XR_like_SDR_c"/>
    <property type="match status" value="1"/>
</dbReference>
<feature type="domain" description="Fringe-like glycosyltransferase" evidence="25">
    <location>
        <begin position="90"/>
        <end position="340"/>
    </location>
</feature>
<evidence type="ECO:0000256" key="23">
    <source>
        <dbReference type="ARBA" id="ARBA00049245"/>
    </source>
</evidence>
<evidence type="ECO:0000256" key="2">
    <source>
        <dbReference type="ARBA" id="ARBA00004323"/>
    </source>
</evidence>
<evidence type="ECO:0000256" key="13">
    <source>
        <dbReference type="ARBA" id="ARBA00022968"/>
    </source>
</evidence>
<dbReference type="OrthoDB" id="8959630at2759"/>
<dbReference type="InterPro" id="IPR020904">
    <property type="entry name" value="Sc_DH/Rdtase_CS"/>
</dbReference>
<comment type="catalytic activity">
    <reaction evidence="23">
        <text>3-O-(alpha-L-fucosyl)-L-threonyl-[EGF-like domain protein] + UDP-N-acetyl-alpha-D-glucosamine = 3-O-(N-acetyl-beta-D-glucosaminyl-(1-&gt;3)-alpha-L-fucosyl)-L-threonyl-[EGF-like domain protein] + UDP + H(+)</text>
        <dbReference type="Rhea" id="RHEA:70531"/>
        <dbReference type="Rhea" id="RHEA-COMP:17922"/>
        <dbReference type="Rhea" id="RHEA-COMP:17923"/>
        <dbReference type="ChEBI" id="CHEBI:15378"/>
        <dbReference type="ChEBI" id="CHEBI:57705"/>
        <dbReference type="ChEBI" id="CHEBI:58223"/>
        <dbReference type="ChEBI" id="CHEBI:189631"/>
        <dbReference type="ChEBI" id="CHEBI:189634"/>
        <dbReference type="EC" id="2.4.1.222"/>
    </reaction>
</comment>
<dbReference type="PRINTS" id="PR00081">
    <property type="entry name" value="GDHRDH"/>
</dbReference>
<name>A0A9D3NNZ9_9TELE</name>
<gene>
    <name evidence="26" type="ORF">KOW79_011800</name>
</gene>
<evidence type="ECO:0000256" key="20">
    <source>
        <dbReference type="ARBA" id="ARBA00023211"/>
    </source>
</evidence>
<dbReference type="Gene3D" id="3.90.550.50">
    <property type="match status" value="1"/>
</dbReference>
<dbReference type="InterPro" id="IPR002347">
    <property type="entry name" value="SDR_fam"/>
</dbReference>
<evidence type="ECO:0000256" key="12">
    <source>
        <dbReference type="ARBA" id="ARBA00022857"/>
    </source>
</evidence>
<dbReference type="Gene3D" id="3.40.50.720">
    <property type="entry name" value="NAD(P)-binding Rossmann-like Domain"/>
    <property type="match status" value="1"/>
</dbReference>
<organism evidence="26 27">
    <name type="scientific">Hemibagrus wyckioides</name>
    <dbReference type="NCBI Taxonomy" id="337641"/>
    <lineage>
        <taxon>Eukaryota</taxon>
        <taxon>Metazoa</taxon>
        <taxon>Chordata</taxon>
        <taxon>Craniata</taxon>
        <taxon>Vertebrata</taxon>
        <taxon>Euteleostomi</taxon>
        <taxon>Actinopterygii</taxon>
        <taxon>Neopterygii</taxon>
        <taxon>Teleostei</taxon>
        <taxon>Ostariophysi</taxon>
        <taxon>Siluriformes</taxon>
        <taxon>Bagridae</taxon>
        <taxon>Hemibagrus</taxon>
    </lineage>
</organism>
<dbReference type="Proteomes" id="UP000824219">
    <property type="component" value="Linkage Group LG13"/>
</dbReference>
<dbReference type="SUPFAM" id="SSF51735">
    <property type="entry name" value="NAD(P)-binding Rossmann-fold domains"/>
    <property type="match status" value="1"/>
</dbReference>
<evidence type="ECO:0000256" key="14">
    <source>
        <dbReference type="ARBA" id="ARBA00022989"/>
    </source>
</evidence>
<keyword evidence="8" id="KW-0328">Glycosyltransferase</keyword>
<evidence type="ECO:0000256" key="16">
    <source>
        <dbReference type="ARBA" id="ARBA00023034"/>
    </source>
</evidence>
<comment type="cofactor">
    <cofactor evidence="1">
        <name>Mn(2+)</name>
        <dbReference type="ChEBI" id="CHEBI:29035"/>
    </cofactor>
</comment>
<keyword evidence="18" id="KW-1015">Disulfide bond</keyword>
<dbReference type="GO" id="GO:0006006">
    <property type="term" value="P:glucose metabolic process"/>
    <property type="evidence" value="ECO:0007669"/>
    <property type="project" value="TreeGrafter"/>
</dbReference>
<comment type="similarity">
    <text evidence="3">Belongs to the short-chain dehydrogenases/reductases (SDR) family.</text>
</comment>
<evidence type="ECO:0000256" key="5">
    <source>
        <dbReference type="ARBA" id="ARBA00011881"/>
    </source>
</evidence>
<keyword evidence="20" id="KW-0464">Manganese</keyword>
<evidence type="ECO:0000256" key="7">
    <source>
        <dbReference type="ARBA" id="ARBA00022473"/>
    </source>
</evidence>
<evidence type="ECO:0000256" key="18">
    <source>
        <dbReference type="ARBA" id="ARBA00023157"/>
    </source>
</evidence>
<proteinExistence type="inferred from homology"/>
<keyword evidence="19" id="KW-0325">Glycoprotein</keyword>
<reference evidence="26 27" key="1">
    <citation type="submission" date="2021-06" db="EMBL/GenBank/DDBJ databases">
        <title>Chromosome-level genome assembly of the red-tail catfish (Hemibagrus wyckioides).</title>
        <authorList>
            <person name="Shao F."/>
        </authorList>
    </citation>
    <scope>NUCLEOTIDE SEQUENCE [LARGE SCALE GENOMIC DNA]</scope>
    <source>
        <strain evidence="26">EC202008001</strain>
        <tissue evidence="26">Blood</tissue>
    </source>
</reference>
<keyword evidence="27" id="KW-1185">Reference proteome</keyword>
<evidence type="ECO:0000256" key="1">
    <source>
        <dbReference type="ARBA" id="ARBA00001936"/>
    </source>
</evidence>
<evidence type="ECO:0000256" key="22">
    <source>
        <dbReference type="ARBA" id="ARBA00047713"/>
    </source>
</evidence>
<evidence type="ECO:0000256" key="10">
    <source>
        <dbReference type="ARBA" id="ARBA00022692"/>
    </source>
</evidence>
<comment type="caution">
    <text evidence="26">The sequence shown here is derived from an EMBL/GenBank/DDBJ whole genome shotgun (WGS) entry which is preliminary data.</text>
</comment>
<keyword evidence="14" id="KW-1133">Transmembrane helix</keyword>
<dbReference type="InterPro" id="IPR003378">
    <property type="entry name" value="Fringe-like_glycosylTrfase"/>
</dbReference>
<dbReference type="GO" id="GO:0005997">
    <property type="term" value="P:xylulose metabolic process"/>
    <property type="evidence" value="ECO:0007669"/>
    <property type="project" value="TreeGrafter"/>
</dbReference>
<keyword evidence="12" id="KW-0521">NADP</keyword>
<dbReference type="GO" id="GO:0000139">
    <property type="term" value="C:Golgi membrane"/>
    <property type="evidence" value="ECO:0007669"/>
    <property type="project" value="UniProtKB-SubCell"/>
</dbReference>
<comment type="similarity">
    <text evidence="4">Belongs to the glycosyltransferase 31 family.</text>
</comment>
<dbReference type="InterPro" id="IPR036291">
    <property type="entry name" value="NAD(P)-bd_dom_sf"/>
</dbReference>
<evidence type="ECO:0000259" key="25">
    <source>
        <dbReference type="Pfam" id="PF02434"/>
    </source>
</evidence>
<dbReference type="InterPro" id="IPR051737">
    <property type="entry name" value="L-xylulose/Carbonyl_redctase"/>
</dbReference>
<evidence type="ECO:0000256" key="6">
    <source>
        <dbReference type="ARBA" id="ARBA00012197"/>
    </source>
</evidence>
<evidence type="ECO:0000313" key="27">
    <source>
        <dbReference type="Proteomes" id="UP000824219"/>
    </source>
</evidence>
<dbReference type="PROSITE" id="PS00061">
    <property type="entry name" value="ADH_SHORT"/>
    <property type="match status" value="1"/>
</dbReference>
<comment type="subcellular location">
    <subcellularLocation>
        <location evidence="2">Golgi apparatus membrane</location>
        <topology evidence="2">Single-pass type II membrane protein</topology>
    </subcellularLocation>
</comment>
<dbReference type="Pfam" id="PF00106">
    <property type="entry name" value="adh_short"/>
    <property type="match status" value="1"/>
</dbReference>
<sequence length="609" mass="66710">MHLSPVGTNRRCFLASSALCAIVLLLIPTLQTPQRQGKLPRPLPHTRPTGGENATDNKAASNSKHSSVTSDKSQRDSGGADFLSSRAKEPLRLKDIFIAVKTTRKYHRSRLELLFQTWVSEAKEQTFIFTDGEDKDLKQKAGGSVINTNCSAAHTRQALCCKMSVEYDKFIESQKKWFCHVDDDNYVVLRSLLQLLSSYSHTQDVYLGRPSLDHPIEAPERVRSDGSTSVKFWFATGGAGFCISRGLALKMSPWASLGNFITTAEKIRLPDDCTIGYIIEALLEVPLTHTNLFHSHLENLQRMPAENVLQQVTLSYGGFENRRNVVPIAGAFSLTEDPSRFKTVHCLLYPETEWCHRTNCHEEEAMEITFTGKRALVTGAGKGIGRATALALARVGAEVIAVTRTQADLDTLVQECSSIKPVCVELADWDATERALKDVGPVDLLVNNAGCARLESFLEITEESFDVSFSVNVKAALHVAQIVAKGMKARGTGGSIVNISSQASQRAFKDHAVYCATKGALDMLTKVMALELAPYKIRVNSVNPTVVLTDMAKIGWSDPVRANGMISRIPMGKFAEVEDVVNAILFLLCDKSAMTNGAFLPIDGGFLVA</sequence>
<evidence type="ECO:0000256" key="4">
    <source>
        <dbReference type="ARBA" id="ARBA00008661"/>
    </source>
</evidence>
<keyword evidence="7" id="KW-0217">Developmental protein</keyword>
<keyword evidence="11" id="KW-0479">Metal-binding</keyword>
<dbReference type="Pfam" id="PF02434">
    <property type="entry name" value="Fringe"/>
    <property type="match status" value="1"/>
</dbReference>
<dbReference type="GO" id="GO:0004090">
    <property type="term" value="F:carbonyl reductase (NADPH) activity"/>
    <property type="evidence" value="ECO:0007669"/>
    <property type="project" value="TreeGrafter"/>
</dbReference>
<dbReference type="GO" id="GO:0046872">
    <property type="term" value="F:metal ion binding"/>
    <property type="evidence" value="ECO:0007669"/>
    <property type="project" value="UniProtKB-KW"/>
</dbReference>
<evidence type="ECO:0000256" key="21">
    <source>
        <dbReference type="ARBA" id="ARBA00029637"/>
    </source>
</evidence>
<dbReference type="FunFam" id="3.40.50.720:FF:000214">
    <property type="entry name" value="L-xylulose reductase"/>
    <property type="match status" value="1"/>
</dbReference>